<dbReference type="GO" id="GO:0006352">
    <property type="term" value="P:DNA-templated transcription initiation"/>
    <property type="evidence" value="ECO:0007669"/>
    <property type="project" value="InterPro"/>
</dbReference>
<dbReference type="SUPFAM" id="SSF88659">
    <property type="entry name" value="Sigma3 and sigma4 domains of RNA polymerase sigma factors"/>
    <property type="match status" value="1"/>
</dbReference>
<dbReference type="Pfam" id="PF04542">
    <property type="entry name" value="Sigma70_r2"/>
    <property type="match status" value="1"/>
</dbReference>
<dbReference type="EMBL" id="UINC01213876">
    <property type="protein sequence ID" value="SVE38853.1"/>
    <property type="molecule type" value="Genomic_DNA"/>
</dbReference>
<protein>
    <recommendedName>
        <fullName evidence="6">RNA polymerase sigma-70 region 2 domain-containing protein</fullName>
    </recommendedName>
</protein>
<keyword evidence="2" id="KW-0805">Transcription regulation</keyword>
<dbReference type="InterPro" id="IPR013324">
    <property type="entry name" value="RNA_pol_sigma_r3/r4-like"/>
</dbReference>
<dbReference type="Gene3D" id="1.10.1740.10">
    <property type="match status" value="1"/>
</dbReference>
<keyword evidence="5" id="KW-0804">Transcription</keyword>
<dbReference type="PANTHER" id="PTHR43133">
    <property type="entry name" value="RNA POLYMERASE ECF-TYPE SIGMA FACTO"/>
    <property type="match status" value="1"/>
</dbReference>
<dbReference type="InterPro" id="IPR039425">
    <property type="entry name" value="RNA_pol_sigma-70-like"/>
</dbReference>
<reference evidence="7" key="1">
    <citation type="submission" date="2018-05" db="EMBL/GenBank/DDBJ databases">
        <authorList>
            <person name="Lanie J.A."/>
            <person name="Ng W.-L."/>
            <person name="Kazmierczak K.M."/>
            <person name="Andrzejewski T.M."/>
            <person name="Davidsen T.M."/>
            <person name="Wayne K.J."/>
            <person name="Tettelin H."/>
            <person name="Glass J.I."/>
            <person name="Rusch D."/>
            <person name="Podicherti R."/>
            <person name="Tsui H.-C.T."/>
            <person name="Winkler M.E."/>
        </authorList>
    </citation>
    <scope>NUCLEOTIDE SEQUENCE</scope>
</reference>
<dbReference type="PANTHER" id="PTHR43133:SF8">
    <property type="entry name" value="RNA POLYMERASE SIGMA FACTOR HI_1459-RELATED"/>
    <property type="match status" value="1"/>
</dbReference>
<dbReference type="GO" id="GO:0003677">
    <property type="term" value="F:DNA binding"/>
    <property type="evidence" value="ECO:0007669"/>
    <property type="project" value="UniProtKB-KW"/>
</dbReference>
<feature type="domain" description="RNA polymerase sigma-70 region 2" evidence="6">
    <location>
        <begin position="10"/>
        <end position="77"/>
    </location>
</feature>
<organism evidence="7">
    <name type="scientific">marine metagenome</name>
    <dbReference type="NCBI Taxonomy" id="408172"/>
    <lineage>
        <taxon>unclassified sequences</taxon>
        <taxon>metagenomes</taxon>
        <taxon>ecological metagenomes</taxon>
    </lineage>
</organism>
<accession>A0A383D3L9</accession>
<keyword evidence="4" id="KW-0238">DNA-binding</keyword>
<proteinExistence type="inferred from homology"/>
<dbReference type="AlphaFoldDB" id="A0A383D3L9"/>
<evidence type="ECO:0000256" key="3">
    <source>
        <dbReference type="ARBA" id="ARBA00023082"/>
    </source>
</evidence>
<name>A0A383D3L9_9ZZZZ</name>
<evidence type="ECO:0000313" key="7">
    <source>
        <dbReference type="EMBL" id="SVE38853.1"/>
    </source>
</evidence>
<comment type="similarity">
    <text evidence="1">Belongs to the sigma-70 factor family. ECF subfamily.</text>
</comment>
<keyword evidence="3" id="KW-0731">Sigma factor</keyword>
<evidence type="ECO:0000256" key="5">
    <source>
        <dbReference type="ARBA" id="ARBA00023163"/>
    </source>
</evidence>
<evidence type="ECO:0000256" key="2">
    <source>
        <dbReference type="ARBA" id="ARBA00023015"/>
    </source>
</evidence>
<evidence type="ECO:0000256" key="4">
    <source>
        <dbReference type="ARBA" id="ARBA00023125"/>
    </source>
</evidence>
<dbReference type="InterPro" id="IPR014284">
    <property type="entry name" value="RNA_pol_sigma-70_dom"/>
</dbReference>
<gene>
    <name evidence="7" type="ORF">METZ01_LOCUS491707</name>
</gene>
<dbReference type="GO" id="GO:0016987">
    <property type="term" value="F:sigma factor activity"/>
    <property type="evidence" value="ECO:0007669"/>
    <property type="project" value="UniProtKB-KW"/>
</dbReference>
<sequence length="167" mass="19533">MTFDLEELEHLYGWLILNAGRHCHSKQEAEDLAHDVYVRAIENRDKFKVMSNRREEDLKKWLTTMTRNLAINKYQSADYKRVDRSQDLDEVLNRSGHDDNPEVQVSNTDLISLLNGLLNKKEKEVMHWRCQKYTHHEIAGKLDMPSGTVGRLIQSSVAKITQWKQAN</sequence>
<feature type="non-terminal residue" evidence="7">
    <location>
        <position position="167"/>
    </location>
</feature>
<dbReference type="InterPro" id="IPR013325">
    <property type="entry name" value="RNA_pol_sigma_r2"/>
</dbReference>
<evidence type="ECO:0000259" key="6">
    <source>
        <dbReference type="Pfam" id="PF04542"/>
    </source>
</evidence>
<dbReference type="NCBIfam" id="TIGR02937">
    <property type="entry name" value="sigma70-ECF"/>
    <property type="match status" value="1"/>
</dbReference>
<dbReference type="InterPro" id="IPR007627">
    <property type="entry name" value="RNA_pol_sigma70_r2"/>
</dbReference>
<evidence type="ECO:0000256" key="1">
    <source>
        <dbReference type="ARBA" id="ARBA00010641"/>
    </source>
</evidence>
<dbReference type="SUPFAM" id="SSF88946">
    <property type="entry name" value="Sigma2 domain of RNA polymerase sigma factors"/>
    <property type="match status" value="1"/>
</dbReference>